<dbReference type="AlphaFoldDB" id="A0A5C6RJ28"/>
<dbReference type="CDD" id="cd12797">
    <property type="entry name" value="M23_peptidase"/>
    <property type="match status" value="1"/>
</dbReference>
<dbReference type="OrthoDB" id="9810477at2"/>
<sequence>MDLPESILALWRKHRKPVTYTAVGLAALLAGTAIFYASTKLKGPNSLSASLATAEAPANFGALPLVVPTLKYGFALDTFQVHEADIQSGEFLADILLRQGMDYPAIEKVVAASKDVFDVRHFRVGKPYTILTEPLTGQPEYMIYEPNVYEYIVFALQGDFKVERKERLITKAQGTLAGQMESSLWNAIVGQGESYELAAKMEDALQWSVDFHHLQKGDEFRLVFDREFIDGEEVGIGDVQAAYYKTGQNEYHAIYYKSEDGKHEGYYDLEGHPMKRGFLKSPVKYSRISSYYNLNRFHPILKRRRPHYGTDYAAPYGTPIYAVGDGVVTRASFTKGNGNFVKIKHDDTYQTQYLHMQKFAKGISTGVHVKQGQVIGYVGSTGLATGPHVCFRFWKNGNQVNHLNIKFPPAKPLPESELSNFTAVRDNYLSMLNAASVAPAEEAVAADQKDNP</sequence>
<proteinExistence type="predicted"/>
<dbReference type="GO" id="GO:0004222">
    <property type="term" value="F:metalloendopeptidase activity"/>
    <property type="evidence" value="ECO:0007669"/>
    <property type="project" value="TreeGrafter"/>
</dbReference>
<feature type="domain" description="Csd3-like second N-terminal" evidence="10">
    <location>
        <begin position="175"/>
        <end position="293"/>
    </location>
</feature>
<organism evidence="11 12">
    <name type="scientific">Phaeodactylibacter luteus</name>
    <dbReference type="NCBI Taxonomy" id="1564516"/>
    <lineage>
        <taxon>Bacteria</taxon>
        <taxon>Pseudomonadati</taxon>
        <taxon>Bacteroidota</taxon>
        <taxon>Saprospiria</taxon>
        <taxon>Saprospirales</taxon>
        <taxon>Haliscomenobacteraceae</taxon>
        <taxon>Phaeodactylibacter</taxon>
    </lineage>
</organism>
<dbReference type="InterPro" id="IPR050570">
    <property type="entry name" value="Cell_wall_metabolism_enzyme"/>
</dbReference>
<dbReference type="InterPro" id="IPR011055">
    <property type="entry name" value="Dup_hybrid_motif"/>
</dbReference>
<keyword evidence="5" id="KW-0378">Hydrolase</keyword>
<evidence type="ECO:0000313" key="12">
    <source>
        <dbReference type="Proteomes" id="UP000321580"/>
    </source>
</evidence>
<keyword evidence="12" id="KW-1185">Reference proteome</keyword>
<dbReference type="Gene3D" id="3.10.450.350">
    <property type="match status" value="2"/>
</dbReference>
<keyword evidence="3" id="KW-0645">Protease</keyword>
<dbReference type="PANTHER" id="PTHR21666">
    <property type="entry name" value="PEPTIDASE-RELATED"/>
    <property type="match status" value="1"/>
</dbReference>
<evidence type="ECO:0000256" key="2">
    <source>
        <dbReference type="ARBA" id="ARBA00004196"/>
    </source>
</evidence>
<name>A0A5C6RJ28_9BACT</name>
<dbReference type="SUPFAM" id="SSF51261">
    <property type="entry name" value="Duplicated hybrid motif"/>
    <property type="match status" value="1"/>
</dbReference>
<dbReference type="Gene3D" id="2.70.70.10">
    <property type="entry name" value="Glucose Permease (Domain IIA)"/>
    <property type="match status" value="1"/>
</dbReference>
<dbReference type="GO" id="GO:0006508">
    <property type="term" value="P:proteolysis"/>
    <property type="evidence" value="ECO:0007669"/>
    <property type="project" value="UniProtKB-KW"/>
</dbReference>
<dbReference type="Proteomes" id="UP000321580">
    <property type="component" value="Unassembled WGS sequence"/>
</dbReference>
<keyword evidence="8" id="KW-1133">Transmembrane helix</keyword>
<feature type="transmembrane region" description="Helical" evidence="8">
    <location>
        <begin position="20"/>
        <end position="38"/>
    </location>
</feature>
<evidence type="ECO:0000259" key="9">
    <source>
        <dbReference type="Pfam" id="PF01551"/>
    </source>
</evidence>
<dbReference type="RefSeq" id="WP_147168914.1">
    <property type="nucleotide sequence ID" value="NZ_VOOR01000048.1"/>
</dbReference>
<dbReference type="PANTHER" id="PTHR21666:SF288">
    <property type="entry name" value="CELL DIVISION PROTEIN YTFB"/>
    <property type="match status" value="1"/>
</dbReference>
<keyword evidence="8" id="KW-0812">Transmembrane</keyword>
<feature type="domain" description="M23ase beta-sheet core" evidence="9">
    <location>
        <begin position="306"/>
        <end position="401"/>
    </location>
</feature>
<evidence type="ECO:0000256" key="5">
    <source>
        <dbReference type="ARBA" id="ARBA00022801"/>
    </source>
</evidence>
<evidence type="ECO:0000256" key="1">
    <source>
        <dbReference type="ARBA" id="ARBA00001947"/>
    </source>
</evidence>
<gene>
    <name evidence="11" type="ORF">FRY97_17760</name>
</gene>
<keyword evidence="8" id="KW-0472">Membrane</keyword>
<evidence type="ECO:0000256" key="7">
    <source>
        <dbReference type="ARBA" id="ARBA00023049"/>
    </source>
</evidence>
<dbReference type="InterPro" id="IPR045834">
    <property type="entry name" value="Csd3_N2"/>
</dbReference>
<keyword evidence="4" id="KW-0479">Metal-binding</keyword>
<evidence type="ECO:0000259" key="10">
    <source>
        <dbReference type="Pfam" id="PF19425"/>
    </source>
</evidence>
<dbReference type="InterPro" id="IPR016047">
    <property type="entry name" value="M23ase_b-sheet_dom"/>
</dbReference>
<comment type="caution">
    <text evidence="11">The sequence shown here is derived from an EMBL/GenBank/DDBJ whole genome shotgun (WGS) entry which is preliminary data.</text>
</comment>
<dbReference type="Pfam" id="PF19425">
    <property type="entry name" value="Csd3_N2"/>
    <property type="match status" value="1"/>
</dbReference>
<evidence type="ECO:0000256" key="8">
    <source>
        <dbReference type="SAM" id="Phobius"/>
    </source>
</evidence>
<dbReference type="GO" id="GO:0030313">
    <property type="term" value="C:cell envelope"/>
    <property type="evidence" value="ECO:0007669"/>
    <property type="project" value="UniProtKB-SubCell"/>
</dbReference>
<evidence type="ECO:0000313" key="11">
    <source>
        <dbReference type="EMBL" id="TXB61690.1"/>
    </source>
</evidence>
<dbReference type="EMBL" id="VOOR01000048">
    <property type="protein sequence ID" value="TXB61690.1"/>
    <property type="molecule type" value="Genomic_DNA"/>
</dbReference>
<accession>A0A5C6RJ28</accession>
<comment type="cofactor">
    <cofactor evidence="1">
        <name>Zn(2+)</name>
        <dbReference type="ChEBI" id="CHEBI:29105"/>
    </cofactor>
</comment>
<keyword evidence="7" id="KW-0482">Metalloprotease</keyword>
<protein>
    <submittedName>
        <fullName evidence="11">Peptidoglycan DD-metalloendopeptidase family protein</fullName>
    </submittedName>
</protein>
<reference evidence="11 12" key="1">
    <citation type="submission" date="2019-08" db="EMBL/GenBank/DDBJ databases">
        <title>Genome of Phaeodactylibacter luteus.</title>
        <authorList>
            <person name="Bowman J.P."/>
        </authorList>
    </citation>
    <scope>NUCLEOTIDE SEQUENCE [LARGE SCALE GENOMIC DNA]</scope>
    <source>
        <strain evidence="11 12">KCTC 42180</strain>
    </source>
</reference>
<keyword evidence="6" id="KW-0862">Zinc</keyword>
<dbReference type="GO" id="GO:0046872">
    <property type="term" value="F:metal ion binding"/>
    <property type="evidence" value="ECO:0007669"/>
    <property type="project" value="UniProtKB-KW"/>
</dbReference>
<evidence type="ECO:0000256" key="3">
    <source>
        <dbReference type="ARBA" id="ARBA00022670"/>
    </source>
</evidence>
<comment type="subcellular location">
    <subcellularLocation>
        <location evidence="2">Cell envelope</location>
    </subcellularLocation>
</comment>
<evidence type="ECO:0000256" key="4">
    <source>
        <dbReference type="ARBA" id="ARBA00022723"/>
    </source>
</evidence>
<evidence type="ECO:0000256" key="6">
    <source>
        <dbReference type="ARBA" id="ARBA00022833"/>
    </source>
</evidence>
<dbReference type="Pfam" id="PF01551">
    <property type="entry name" value="Peptidase_M23"/>
    <property type="match status" value="1"/>
</dbReference>